<reference evidence="1" key="1">
    <citation type="submission" date="2021-06" db="EMBL/GenBank/DDBJ databases">
        <authorList>
            <person name="Kallberg Y."/>
            <person name="Tangrot J."/>
            <person name="Rosling A."/>
        </authorList>
    </citation>
    <scope>NUCLEOTIDE SEQUENCE</scope>
    <source>
        <strain evidence="1">FL130A</strain>
    </source>
</reference>
<accession>A0A9N9BBV6</accession>
<sequence>MPITQIPNLQALTVLEPYATSIIYGNKRLKLRSYQIEIPMNSASERLSSWKLWQNPLMGKVYRCLKAEEIPDDEV</sequence>
<keyword evidence="2" id="KW-1185">Reference proteome</keyword>
<dbReference type="Proteomes" id="UP000789508">
    <property type="component" value="Unassembled WGS sequence"/>
</dbReference>
<proteinExistence type="predicted"/>
<gene>
    <name evidence="1" type="ORF">ALEPTO_LOCUS6213</name>
</gene>
<dbReference type="AlphaFoldDB" id="A0A9N9BBV6"/>
<name>A0A9N9BBV6_9GLOM</name>
<protein>
    <submittedName>
        <fullName evidence="1">1468_t:CDS:1</fullName>
    </submittedName>
</protein>
<evidence type="ECO:0000313" key="2">
    <source>
        <dbReference type="Proteomes" id="UP000789508"/>
    </source>
</evidence>
<evidence type="ECO:0000313" key="1">
    <source>
        <dbReference type="EMBL" id="CAG8558098.1"/>
    </source>
</evidence>
<organism evidence="1 2">
    <name type="scientific">Ambispora leptoticha</name>
    <dbReference type="NCBI Taxonomy" id="144679"/>
    <lineage>
        <taxon>Eukaryota</taxon>
        <taxon>Fungi</taxon>
        <taxon>Fungi incertae sedis</taxon>
        <taxon>Mucoromycota</taxon>
        <taxon>Glomeromycotina</taxon>
        <taxon>Glomeromycetes</taxon>
        <taxon>Archaeosporales</taxon>
        <taxon>Ambisporaceae</taxon>
        <taxon>Ambispora</taxon>
    </lineage>
</organism>
<dbReference type="EMBL" id="CAJVPS010002033">
    <property type="protein sequence ID" value="CAG8558098.1"/>
    <property type="molecule type" value="Genomic_DNA"/>
</dbReference>
<comment type="caution">
    <text evidence="1">The sequence shown here is derived from an EMBL/GenBank/DDBJ whole genome shotgun (WGS) entry which is preliminary data.</text>
</comment>